<proteinExistence type="predicted"/>
<dbReference type="AlphaFoldDB" id="A0A0J8RX14"/>
<evidence type="ECO:0000313" key="3">
    <source>
        <dbReference type="Proteomes" id="UP000054563"/>
    </source>
</evidence>
<reference evidence="3" key="1">
    <citation type="journal article" date="2010" name="Genome Res.">
        <title>Population genomic sequencing of Coccidioides fungi reveals recent hybridization and transposon control.</title>
        <authorList>
            <person name="Neafsey D.E."/>
            <person name="Barker B.M."/>
            <person name="Sharpton T.J."/>
            <person name="Stajich J.E."/>
            <person name="Park D.J."/>
            <person name="Whiston E."/>
            <person name="Hung C.-Y."/>
            <person name="McMahan C."/>
            <person name="White J."/>
            <person name="Sykes S."/>
            <person name="Heiman D."/>
            <person name="Young S."/>
            <person name="Zeng Q."/>
            <person name="Abouelleil A."/>
            <person name="Aftuck L."/>
            <person name="Bessette D."/>
            <person name="Brown A."/>
            <person name="FitzGerald M."/>
            <person name="Lui A."/>
            <person name="Macdonald J.P."/>
            <person name="Priest M."/>
            <person name="Orbach M.J."/>
            <person name="Galgiani J.N."/>
            <person name="Kirkland T.N."/>
            <person name="Cole G.T."/>
            <person name="Birren B.W."/>
            <person name="Henn M.R."/>
            <person name="Taylor J.W."/>
            <person name="Rounsley S.D."/>
        </authorList>
    </citation>
    <scope>NUCLEOTIDE SEQUENCE [LARGE SCALE GENOMIC DNA]</scope>
    <source>
        <strain evidence="3">H538.4</strain>
    </source>
</reference>
<evidence type="ECO:0000256" key="1">
    <source>
        <dbReference type="SAM" id="Phobius"/>
    </source>
</evidence>
<keyword evidence="1" id="KW-0812">Transmembrane</keyword>
<organism evidence="2 3">
    <name type="scientific">Coccidioides immitis H538.4</name>
    <dbReference type="NCBI Taxonomy" id="396776"/>
    <lineage>
        <taxon>Eukaryota</taxon>
        <taxon>Fungi</taxon>
        <taxon>Dikarya</taxon>
        <taxon>Ascomycota</taxon>
        <taxon>Pezizomycotina</taxon>
        <taxon>Eurotiomycetes</taxon>
        <taxon>Eurotiomycetidae</taxon>
        <taxon>Onygenales</taxon>
        <taxon>Onygenaceae</taxon>
        <taxon>Coccidioides</taxon>
    </lineage>
</organism>
<dbReference type="Proteomes" id="UP000054563">
    <property type="component" value="Unassembled WGS sequence"/>
</dbReference>
<dbReference type="VEuPathDB" id="FungiDB:CIHG_07497"/>
<keyword evidence="1" id="KW-1133">Transmembrane helix</keyword>
<evidence type="ECO:0000313" key="2">
    <source>
        <dbReference type="EMBL" id="KMU89690.1"/>
    </source>
</evidence>
<gene>
    <name evidence="2" type="ORF">CIHG_07497</name>
</gene>
<dbReference type="EMBL" id="DS017014">
    <property type="protein sequence ID" value="KMU89690.1"/>
    <property type="molecule type" value="Genomic_DNA"/>
</dbReference>
<name>A0A0J8RX14_COCIT</name>
<sequence>MPYGRDAQGKSGRSMSCADEINLKRSKNFSFLNLRPILGLKHPKTLGHIVRFIPMFRLYAVSAIGVVICFPFAYKSDSAVSQSLLSLDLLVETVISNLLWSGRLSGCLGREVGEEEQECSSGGDEDVDDVSSSTRGRCRAIALGCQN</sequence>
<protein>
    <submittedName>
        <fullName evidence="2">Uncharacterized protein</fullName>
    </submittedName>
</protein>
<feature type="transmembrane region" description="Helical" evidence="1">
    <location>
        <begin position="56"/>
        <end position="74"/>
    </location>
</feature>
<accession>A0A0J8RX14</accession>
<keyword evidence="1" id="KW-0472">Membrane</keyword>
<dbReference type="STRING" id="396776.A0A0J8RX14"/>